<protein>
    <submittedName>
        <fullName evidence="1">Uncharacterized protein</fullName>
    </submittedName>
</protein>
<evidence type="ECO:0000313" key="1">
    <source>
        <dbReference type="EMBL" id="KAJ9070563.1"/>
    </source>
</evidence>
<organism evidence="1 2">
    <name type="scientific">Entomophthora muscae</name>
    <dbReference type="NCBI Taxonomy" id="34485"/>
    <lineage>
        <taxon>Eukaryota</taxon>
        <taxon>Fungi</taxon>
        <taxon>Fungi incertae sedis</taxon>
        <taxon>Zoopagomycota</taxon>
        <taxon>Entomophthoromycotina</taxon>
        <taxon>Entomophthoromycetes</taxon>
        <taxon>Entomophthorales</taxon>
        <taxon>Entomophthoraceae</taxon>
        <taxon>Entomophthora</taxon>
    </lineage>
</organism>
<comment type="caution">
    <text evidence="1">The sequence shown here is derived from an EMBL/GenBank/DDBJ whole genome shotgun (WGS) entry which is preliminary data.</text>
</comment>
<sequence length="215" mass="23822">MDAFTIPEWGLHLSAGLAMVVGLALAVVGRRIQFALRFAGGGLVFFCGMWFLLDWAMDQDREYHVMSRWMGVSISGLLGGLLCGWSKYVGGLVVGGMAGGVVSLVFNSFVEANEYFDFLVSFLASMMFVILILQFSISMYVILTSIFGSLFFVLGLDHFIQVGLLEFLDPAKSVPVTDNLLILFAAVLALTFVGILLQFRLNQPQYKRLHTSYKF</sequence>
<keyword evidence="2" id="KW-1185">Reference proteome</keyword>
<dbReference type="EMBL" id="QTSX02003569">
    <property type="protein sequence ID" value="KAJ9070563.1"/>
    <property type="molecule type" value="Genomic_DNA"/>
</dbReference>
<name>A0ACC2T7J4_9FUNG</name>
<proteinExistence type="predicted"/>
<evidence type="ECO:0000313" key="2">
    <source>
        <dbReference type="Proteomes" id="UP001165960"/>
    </source>
</evidence>
<gene>
    <name evidence="1" type="ORF">DSO57_1006613</name>
</gene>
<dbReference type="Proteomes" id="UP001165960">
    <property type="component" value="Unassembled WGS sequence"/>
</dbReference>
<accession>A0ACC2T7J4</accession>
<reference evidence="1" key="1">
    <citation type="submission" date="2022-04" db="EMBL/GenBank/DDBJ databases">
        <title>Genome of the entomopathogenic fungus Entomophthora muscae.</title>
        <authorList>
            <person name="Elya C."/>
            <person name="Lovett B.R."/>
            <person name="Lee E."/>
            <person name="Macias A.M."/>
            <person name="Hajek A.E."/>
            <person name="De Bivort B.L."/>
            <person name="Kasson M.T."/>
            <person name="De Fine Licht H.H."/>
            <person name="Stajich J.E."/>
        </authorList>
    </citation>
    <scope>NUCLEOTIDE SEQUENCE</scope>
    <source>
        <strain evidence="1">Berkeley</strain>
    </source>
</reference>